<keyword evidence="3" id="KW-0238">DNA-binding</keyword>
<dbReference type="SMART" id="SM00363">
    <property type="entry name" value="S4"/>
    <property type="match status" value="1"/>
</dbReference>
<keyword evidence="2 4" id="KW-0694">RNA-binding</keyword>
<accession>A0ABU9PT45</accession>
<comment type="caution">
    <text evidence="7">The sequence shown here is derived from an EMBL/GenBank/DDBJ whole genome shotgun (WGS) entry which is preliminary data.</text>
</comment>
<protein>
    <submittedName>
        <fullName evidence="7">RNA-binding S4 domain-containing protein</fullName>
    </submittedName>
</protein>
<name>A0ABU9PT45_9BURK</name>
<sequence>MGKTVEAVRIDKWLWAARFFKTRTLASDAVDHGKVRLNDERTKPARNLKAGDILAIDNGASVWEVTVVLLADNRSSAAIAQTLYQETEQSMARRATLAEDRKFFHEPTQQIKGRPTKRDRRLLDKAQS</sequence>
<evidence type="ECO:0000256" key="3">
    <source>
        <dbReference type="ARBA" id="ARBA00023125"/>
    </source>
</evidence>
<proteinExistence type="inferred from homology"/>
<evidence type="ECO:0000256" key="2">
    <source>
        <dbReference type="ARBA" id="ARBA00022884"/>
    </source>
</evidence>
<dbReference type="CDD" id="cd00165">
    <property type="entry name" value="S4"/>
    <property type="match status" value="1"/>
</dbReference>
<dbReference type="InterPro" id="IPR025708">
    <property type="entry name" value="HSP15"/>
</dbReference>
<evidence type="ECO:0000256" key="1">
    <source>
        <dbReference type="ARBA" id="ARBA00008396"/>
    </source>
</evidence>
<dbReference type="SUPFAM" id="SSF55174">
    <property type="entry name" value="Alpha-L RNA-binding motif"/>
    <property type="match status" value="1"/>
</dbReference>
<gene>
    <name evidence="7" type="ORF">V8G57_07115</name>
</gene>
<organism evidence="7 8">
    <name type="scientific">Collimonas rhizosphaerae</name>
    <dbReference type="NCBI Taxonomy" id="3126357"/>
    <lineage>
        <taxon>Bacteria</taxon>
        <taxon>Pseudomonadati</taxon>
        <taxon>Pseudomonadota</taxon>
        <taxon>Betaproteobacteria</taxon>
        <taxon>Burkholderiales</taxon>
        <taxon>Oxalobacteraceae</taxon>
        <taxon>Collimonas</taxon>
    </lineage>
</organism>
<dbReference type="RefSeq" id="WP_342828795.1">
    <property type="nucleotide sequence ID" value="NZ_JBANDC010000004.1"/>
</dbReference>
<dbReference type="PIRSF" id="PIRSF016821">
    <property type="entry name" value="HSP15"/>
    <property type="match status" value="1"/>
</dbReference>
<dbReference type="Proteomes" id="UP001495910">
    <property type="component" value="Unassembled WGS sequence"/>
</dbReference>
<keyword evidence="8" id="KW-1185">Reference proteome</keyword>
<dbReference type="PROSITE" id="PS50889">
    <property type="entry name" value="S4"/>
    <property type="match status" value="1"/>
</dbReference>
<dbReference type="InterPro" id="IPR036986">
    <property type="entry name" value="S4_RNA-bd_sf"/>
</dbReference>
<evidence type="ECO:0000313" key="7">
    <source>
        <dbReference type="EMBL" id="MEM4987156.1"/>
    </source>
</evidence>
<evidence type="ECO:0000313" key="8">
    <source>
        <dbReference type="Proteomes" id="UP001495910"/>
    </source>
</evidence>
<dbReference type="Gene3D" id="3.10.290.10">
    <property type="entry name" value="RNA-binding S4 domain"/>
    <property type="match status" value="1"/>
</dbReference>
<feature type="region of interest" description="Disordered" evidence="5">
    <location>
        <begin position="104"/>
        <end position="128"/>
    </location>
</feature>
<dbReference type="InterPro" id="IPR002942">
    <property type="entry name" value="S4_RNA-bd"/>
</dbReference>
<reference evidence="7 8" key="1">
    <citation type="submission" date="2024-02" db="EMBL/GenBank/DDBJ databases">
        <title>Draft genome sequence of Collimonas sp. strain H4R21, an effective mineral-weathering bacterial strain isolated from the beech rhizosphere.</title>
        <authorList>
            <person name="Morin E."/>
            <person name="Uroz S."/>
            <person name="Leveau J.H.J."/>
            <person name="Kumar R."/>
            <person name="Rey M.W."/>
            <person name="Pham J."/>
        </authorList>
    </citation>
    <scope>NUCLEOTIDE SEQUENCE [LARGE SCALE GENOMIC DNA]</scope>
    <source>
        <strain evidence="7 8">H4R21</strain>
    </source>
</reference>
<evidence type="ECO:0000256" key="5">
    <source>
        <dbReference type="SAM" id="MobiDB-lite"/>
    </source>
</evidence>
<comment type="similarity">
    <text evidence="1">Belongs to the HSP15 family.</text>
</comment>
<evidence type="ECO:0000259" key="6">
    <source>
        <dbReference type="SMART" id="SM00363"/>
    </source>
</evidence>
<dbReference type="EMBL" id="JBANDC010000004">
    <property type="protein sequence ID" value="MEM4987156.1"/>
    <property type="molecule type" value="Genomic_DNA"/>
</dbReference>
<evidence type="ECO:0000256" key="4">
    <source>
        <dbReference type="PROSITE-ProRule" id="PRU00182"/>
    </source>
</evidence>
<dbReference type="Pfam" id="PF01479">
    <property type="entry name" value="S4"/>
    <property type="match status" value="1"/>
</dbReference>
<feature type="domain" description="RNA-binding S4" evidence="6">
    <location>
        <begin position="8"/>
        <end position="74"/>
    </location>
</feature>